<gene>
    <name evidence="8" type="ORF">RI129_004742</name>
</gene>
<comment type="caution">
    <text evidence="8">The sequence shown here is derived from an EMBL/GenBank/DDBJ whole genome shotgun (WGS) entry which is preliminary data.</text>
</comment>
<keyword evidence="6 7" id="KW-0472">Membrane</keyword>
<protein>
    <recommendedName>
        <fullName evidence="3">Small integral membrane protein 8</fullName>
    </recommendedName>
</protein>
<organism evidence="8 9">
    <name type="scientific">Pyrocoelia pectoralis</name>
    <dbReference type="NCBI Taxonomy" id="417401"/>
    <lineage>
        <taxon>Eukaryota</taxon>
        <taxon>Metazoa</taxon>
        <taxon>Ecdysozoa</taxon>
        <taxon>Arthropoda</taxon>
        <taxon>Hexapoda</taxon>
        <taxon>Insecta</taxon>
        <taxon>Pterygota</taxon>
        <taxon>Neoptera</taxon>
        <taxon>Endopterygota</taxon>
        <taxon>Coleoptera</taxon>
        <taxon>Polyphaga</taxon>
        <taxon>Elateriformia</taxon>
        <taxon>Elateroidea</taxon>
        <taxon>Lampyridae</taxon>
        <taxon>Lampyrinae</taxon>
        <taxon>Pyrocoelia</taxon>
    </lineage>
</organism>
<comment type="similarity">
    <text evidence="2">Belongs to the SMIM8 family.</text>
</comment>
<keyword evidence="5 7" id="KW-1133">Transmembrane helix</keyword>
<sequence length="84" mass="9512">MEGKKENVPGDGIRSLPTSRLFRITNYELYAKPNLVIMGLGLVALAGCTGYIAYMRHKYEKLGYYSAIKEDGSETFVKRTSKWD</sequence>
<keyword evidence="9" id="KW-1185">Reference proteome</keyword>
<dbReference type="PANTHER" id="PTHR14274">
    <property type="entry name" value="SMALL INTEGRAL MEMBRANE PROTEIN 8"/>
    <property type="match status" value="1"/>
</dbReference>
<evidence type="ECO:0000256" key="3">
    <source>
        <dbReference type="ARBA" id="ARBA00014451"/>
    </source>
</evidence>
<evidence type="ECO:0000256" key="5">
    <source>
        <dbReference type="ARBA" id="ARBA00022989"/>
    </source>
</evidence>
<keyword evidence="4 7" id="KW-0812">Transmembrane</keyword>
<dbReference type="GO" id="GO:0016020">
    <property type="term" value="C:membrane"/>
    <property type="evidence" value="ECO:0007669"/>
    <property type="project" value="UniProtKB-SubCell"/>
</dbReference>
<reference evidence="8 9" key="1">
    <citation type="journal article" date="2024" name="Insects">
        <title>An Improved Chromosome-Level Genome Assembly of the Firefly Pyrocoelia pectoralis.</title>
        <authorList>
            <person name="Fu X."/>
            <person name="Meyer-Rochow V.B."/>
            <person name="Ballantyne L."/>
            <person name="Zhu X."/>
        </authorList>
    </citation>
    <scope>NUCLEOTIDE SEQUENCE [LARGE SCALE GENOMIC DNA]</scope>
    <source>
        <strain evidence="8">XCY_ONT2</strain>
    </source>
</reference>
<comment type="subcellular location">
    <subcellularLocation>
        <location evidence="1">Membrane</location>
        <topology evidence="1">Single-pass membrane protein</topology>
    </subcellularLocation>
</comment>
<dbReference type="Pfam" id="PF14937">
    <property type="entry name" value="DUF4500"/>
    <property type="match status" value="1"/>
</dbReference>
<feature type="transmembrane region" description="Helical" evidence="7">
    <location>
        <begin position="35"/>
        <end position="54"/>
    </location>
</feature>
<evidence type="ECO:0000256" key="4">
    <source>
        <dbReference type="ARBA" id="ARBA00022692"/>
    </source>
</evidence>
<evidence type="ECO:0000256" key="7">
    <source>
        <dbReference type="SAM" id="Phobius"/>
    </source>
</evidence>
<dbReference type="AlphaFoldDB" id="A0AAN7VJH3"/>
<evidence type="ECO:0000256" key="2">
    <source>
        <dbReference type="ARBA" id="ARBA00009328"/>
    </source>
</evidence>
<name>A0AAN7VJH3_9COLE</name>
<evidence type="ECO:0000313" key="8">
    <source>
        <dbReference type="EMBL" id="KAK5646278.1"/>
    </source>
</evidence>
<proteinExistence type="inferred from homology"/>
<evidence type="ECO:0000256" key="6">
    <source>
        <dbReference type="ARBA" id="ARBA00023136"/>
    </source>
</evidence>
<dbReference type="InterPro" id="IPR026686">
    <property type="entry name" value="UPF0708"/>
</dbReference>
<dbReference type="EMBL" id="JAVRBK010000003">
    <property type="protein sequence ID" value="KAK5646278.1"/>
    <property type="molecule type" value="Genomic_DNA"/>
</dbReference>
<accession>A0AAN7VJH3</accession>
<dbReference type="PANTHER" id="PTHR14274:SF1">
    <property type="entry name" value="SMALL INTEGRAL MEMBRANE PROTEIN 8"/>
    <property type="match status" value="1"/>
</dbReference>
<dbReference type="Proteomes" id="UP001329430">
    <property type="component" value="Chromosome 3"/>
</dbReference>
<evidence type="ECO:0000313" key="9">
    <source>
        <dbReference type="Proteomes" id="UP001329430"/>
    </source>
</evidence>
<evidence type="ECO:0000256" key="1">
    <source>
        <dbReference type="ARBA" id="ARBA00004167"/>
    </source>
</evidence>